<dbReference type="EMBL" id="FOWW01000001">
    <property type="protein sequence ID" value="SFO90980.1"/>
    <property type="molecule type" value="Genomic_DNA"/>
</dbReference>
<dbReference type="SUPFAM" id="SSF54427">
    <property type="entry name" value="NTF2-like"/>
    <property type="match status" value="1"/>
</dbReference>
<dbReference type="InterPro" id="IPR032710">
    <property type="entry name" value="NTF2-like_dom_sf"/>
</dbReference>
<organism evidence="2 3">
    <name type="scientific">Amycolatopsis arida</name>
    <dbReference type="NCBI Taxonomy" id="587909"/>
    <lineage>
        <taxon>Bacteria</taxon>
        <taxon>Bacillati</taxon>
        <taxon>Actinomycetota</taxon>
        <taxon>Actinomycetes</taxon>
        <taxon>Pseudonocardiales</taxon>
        <taxon>Pseudonocardiaceae</taxon>
        <taxon>Amycolatopsis</taxon>
    </lineage>
</organism>
<evidence type="ECO:0000259" key="1">
    <source>
        <dbReference type="Pfam" id="PF14534"/>
    </source>
</evidence>
<dbReference type="AlphaFoldDB" id="A0A1I5L0W9"/>
<dbReference type="Gene3D" id="3.10.450.50">
    <property type="match status" value="1"/>
</dbReference>
<dbReference type="Pfam" id="PF14534">
    <property type="entry name" value="DUF4440"/>
    <property type="match status" value="1"/>
</dbReference>
<dbReference type="InterPro" id="IPR027843">
    <property type="entry name" value="DUF4440"/>
</dbReference>
<sequence length="135" mass="14660">MSEPEARAEVERQHRVLEGWLSGSLPRTAFGEFADAHEPEFTLVGADGVVLGREELLAAVERGYGAAPDLRIAVSEVRLVAEAGPVLVVTFLERHEGAGGRARRATAVLVRAPGGGLRWRHLQETWVAGQRWNTA</sequence>
<gene>
    <name evidence="2" type="ORF">SAMN05421810_101363</name>
</gene>
<proteinExistence type="predicted"/>
<evidence type="ECO:0000313" key="2">
    <source>
        <dbReference type="EMBL" id="SFO90980.1"/>
    </source>
</evidence>
<dbReference type="STRING" id="587909.SAMN05421810_101363"/>
<reference evidence="3" key="1">
    <citation type="submission" date="2016-10" db="EMBL/GenBank/DDBJ databases">
        <authorList>
            <person name="Varghese N."/>
            <person name="Submissions S."/>
        </authorList>
    </citation>
    <scope>NUCLEOTIDE SEQUENCE [LARGE SCALE GENOMIC DNA]</scope>
    <source>
        <strain evidence="3">CGMCC 4.5579</strain>
    </source>
</reference>
<dbReference type="Proteomes" id="UP000198727">
    <property type="component" value="Unassembled WGS sequence"/>
</dbReference>
<feature type="domain" description="DUF4440" evidence="1">
    <location>
        <begin position="32"/>
        <end position="114"/>
    </location>
</feature>
<protein>
    <recommendedName>
        <fullName evidence="1">DUF4440 domain-containing protein</fullName>
    </recommendedName>
</protein>
<keyword evidence="3" id="KW-1185">Reference proteome</keyword>
<dbReference type="RefSeq" id="WP_166677872.1">
    <property type="nucleotide sequence ID" value="NZ_FOWW01000001.1"/>
</dbReference>
<dbReference type="PIRSF" id="PIRSF029394">
    <property type="entry name" value="UCP029394"/>
    <property type="match status" value="1"/>
</dbReference>
<name>A0A1I5L0W9_9PSEU</name>
<dbReference type="InterPro" id="IPR016918">
    <property type="entry name" value="UCP029394"/>
</dbReference>
<evidence type="ECO:0000313" key="3">
    <source>
        <dbReference type="Proteomes" id="UP000198727"/>
    </source>
</evidence>
<accession>A0A1I5L0W9</accession>